<evidence type="ECO:0000313" key="6">
    <source>
        <dbReference type="EMBL" id="GHF82772.1"/>
    </source>
</evidence>
<feature type="compositionally biased region" description="Low complexity" evidence="4">
    <location>
        <begin position="182"/>
        <end position="230"/>
    </location>
</feature>
<dbReference type="InterPro" id="IPR050810">
    <property type="entry name" value="Bact_Secretion_Sys_Channel"/>
</dbReference>
<gene>
    <name evidence="6" type="primary">mshL</name>
    <name evidence="6" type="ORF">GCM10017161_07500</name>
</gene>
<evidence type="ECO:0000256" key="3">
    <source>
        <dbReference type="ARBA" id="ARBA00023237"/>
    </source>
</evidence>
<dbReference type="InterPro" id="IPR011514">
    <property type="entry name" value="Secretin_N_2"/>
</dbReference>
<protein>
    <submittedName>
        <fullName evidence="6">Pilus (MSHA type) biogenesis protein MshL</fullName>
    </submittedName>
</protein>
<dbReference type="Proteomes" id="UP000623842">
    <property type="component" value="Unassembled WGS sequence"/>
</dbReference>
<comment type="caution">
    <text evidence="6">The sequence shown here is derived from an EMBL/GenBank/DDBJ whole genome shotgun (WGS) entry which is preliminary data.</text>
</comment>
<keyword evidence="7" id="KW-1185">Reference proteome</keyword>
<organism evidence="6 7">
    <name type="scientific">Thalassotalea marina</name>
    <dbReference type="NCBI Taxonomy" id="1673741"/>
    <lineage>
        <taxon>Bacteria</taxon>
        <taxon>Pseudomonadati</taxon>
        <taxon>Pseudomonadota</taxon>
        <taxon>Gammaproteobacteria</taxon>
        <taxon>Alteromonadales</taxon>
        <taxon>Colwelliaceae</taxon>
        <taxon>Thalassotalea</taxon>
    </lineage>
</organism>
<dbReference type="GO" id="GO:0019867">
    <property type="term" value="C:outer membrane"/>
    <property type="evidence" value="ECO:0007669"/>
    <property type="project" value="InterPro"/>
</dbReference>
<keyword evidence="2" id="KW-0472">Membrane</keyword>
<dbReference type="InterPro" id="IPR013358">
    <property type="entry name" value="Pilus_biogenesis_MshL"/>
</dbReference>
<dbReference type="PANTHER" id="PTHR30332:SF17">
    <property type="entry name" value="TYPE IV PILIATION SYSTEM PROTEIN DR_0774-RELATED"/>
    <property type="match status" value="1"/>
</dbReference>
<keyword evidence="1" id="KW-0813">Transport</keyword>
<dbReference type="InterPro" id="IPR004846">
    <property type="entry name" value="T2SS/T3SS_dom"/>
</dbReference>
<dbReference type="Pfam" id="PF07655">
    <property type="entry name" value="Secretin_N_2"/>
    <property type="match status" value="1"/>
</dbReference>
<dbReference type="GO" id="GO:0015627">
    <property type="term" value="C:type II protein secretion system complex"/>
    <property type="evidence" value="ECO:0007669"/>
    <property type="project" value="TreeGrafter"/>
</dbReference>
<feature type="region of interest" description="Disordered" evidence="4">
    <location>
        <begin position="182"/>
        <end position="232"/>
    </location>
</feature>
<reference evidence="6" key="2">
    <citation type="submission" date="2020-09" db="EMBL/GenBank/DDBJ databases">
        <authorList>
            <person name="Sun Q."/>
            <person name="Kim S."/>
        </authorList>
    </citation>
    <scope>NUCLEOTIDE SEQUENCE</scope>
    <source>
        <strain evidence="6">KCTC 42731</strain>
    </source>
</reference>
<evidence type="ECO:0000256" key="2">
    <source>
        <dbReference type="ARBA" id="ARBA00023136"/>
    </source>
</evidence>
<evidence type="ECO:0000256" key="1">
    <source>
        <dbReference type="ARBA" id="ARBA00022448"/>
    </source>
</evidence>
<dbReference type="Gene3D" id="3.30.1370.130">
    <property type="match status" value="1"/>
</dbReference>
<dbReference type="AlphaFoldDB" id="A0A919BE85"/>
<accession>A0A919BE85</accession>
<dbReference type="NCBIfam" id="TIGR02519">
    <property type="entry name" value="pilus_MshL"/>
    <property type="match status" value="1"/>
</dbReference>
<dbReference type="GO" id="GO:0009297">
    <property type="term" value="P:pilus assembly"/>
    <property type="evidence" value="ECO:0007669"/>
    <property type="project" value="InterPro"/>
</dbReference>
<keyword evidence="3" id="KW-0998">Cell outer membrane</keyword>
<evidence type="ECO:0000313" key="7">
    <source>
        <dbReference type="Proteomes" id="UP000623842"/>
    </source>
</evidence>
<dbReference type="InterPro" id="IPR011662">
    <property type="entry name" value="Secretin/TonB_short_N"/>
</dbReference>
<sequence length="568" mass="61442">MRKMKNKITVTHQVKTILASATVALLASCQSVPPQPTHVTSALDKAIADSESKAAPQPLTELPSSIQQELVAQNLSKAREGLLSERRLDIAARNVDVHTFFVSLVEDSAYSVVLHPNVSGGISLNLKDVTLDEALDVVQSLYGYDIRQQGKVIKVFPAGIRTETIPLNYLFVKRFGSSSTSINSGGVSENDPNNGSGNNGNRNSANNNRSNNNNNSGNNNNNQRGNSGTNIYTENESDFWKELEETLTALIGDDGGRSVIVSPQAGLVTVRALPDEIASIKKFIEDTQNQLRRQVIIEAKILEVTLNDDYQQGIQWGNVLGHIGSTDFSFSSNGGISGNDISATIGGVTSLAFTNADFSGVIKLLSSQGNVQVLSSPRITATNNQKAVIKVGEDEYYVTEVSSTTTTGTATTTTPQVELAPFFSGIALDVTPQIDAEGEVILHVHPSVTLTDEQVKTIRLGDQDYALPLAQSSVRESDTIVRAKSGEIVVIGGLIETTKMDMESKTPLLGDIPFMGELFKNKAQKTQKKELVIMLKPVVIGQDTWKNQLQDARQLLRQWFPEGDESGQ</sequence>
<dbReference type="SMART" id="SM00965">
    <property type="entry name" value="STN"/>
    <property type="match status" value="1"/>
</dbReference>
<name>A0A919BE85_9GAMM</name>
<dbReference type="PROSITE" id="PS51257">
    <property type="entry name" value="PROKAR_LIPOPROTEIN"/>
    <property type="match status" value="1"/>
</dbReference>
<dbReference type="PANTHER" id="PTHR30332">
    <property type="entry name" value="PROBABLE GENERAL SECRETION PATHWAY PROTEIN D"/>
    <property type="match status" value="1"/>
</dbReference>
<evidence type="ECO:0000256" key="4">
    <source>
        <dbReference type="SAM" id="MobiDB-lite"/>
    </source>
</evidence>
<dbReference type="GO" id="GO:0009306">
    <property type="term" value="P:protein secretion"/>
    <property type="evidence" value="ECO:0007669"/>
    <property type="project" value="InterPro"/>
</dbReference>
<reference evidence="6" key="1">
    <citation type="journal article" date="2014" name="Int. J. Syst. Evol. Microbiol.">
        <title>Complete genome sequence of Corynebacterium casei LMG S-19264T (=DSM 44701T), isolated from a smear-ripened cheese.</title>
        <authorList>
            <consortium name="US DOE Joint Genome Institute (JGI-PGF)"/>
            <person name="Walter F."/>
            <person name="Albersmeier A."/>
            <person name="Kalinowski J."/>
            <person name="Ruckert C."/>
        </authorList>
    </citation>
    <scope>NUCLEOTIDE SEQUENCE</scope>
    <source>
        <strain evidence="6">KCTC 42731</strain>
    </source>
</reference>
<evidence type="ECO:0000259" key="5">
    <source>
        <dbReference type="SMART" id="SM00965"/>
    </source>
</evidence>
<proteinExistence type="predicted"/>
<dbReference type="InterPro" id="IPR001775">
    <property type="entry name" value="GspD/PilQ"/>
</dbReference>
<dbReference type="EMBL" id="BNCK01000002">
    <property type="protein sequence ID" value="GHF82772.1"/>
    <property type="molecule type" value="Genomic_DNA"/>
</dbReference>
<dbReference type="Pfam" id="PF00263">
    <property type="entry name" value="Secretin"/>
    <property type="match status" value="1"/>
</dbReference>
<feature type="domain" description="Secretin/TonB short N-terminal" evidence="5">
    <location>
        <begin position="110"/>
        <end position="158"/>
    </location>
</feature>
<dbReference type="PRINTS" id="PR00811">
    <property type="entry name" value="BCTERIALGSPD"/>
</dbReference>